<dbReference type="AlphaFoldDB" id="A0A484VFY2"/>
<dbReference type="EMBL" id="CAADIK010000015">
    <property type="protein sequence ID" value="VFR66948.1"/>
    <property type="molecule type" value="Genomic_DNA"/>
</dbReference>
<name>A0A484VFY2_9ZZZZ</name>
<evidence type="ECO:0000256" key="5">
    <source>
        <dbReference type="SAM" id="Phobius"/>
    </source>
</evidence>
<evidence type="ECO:0000256" key="2">
    <source>
        <dbReference type="ARBA" id="ARBA00022692"/>
    </source>
</evidence>
<sequence>MPLGKLSLKLILAFLLAAFFAVGAAVNLLALGGAEQDYARWGYPRGFHFISGTLELLTALLLLRRRTRRWGAVLGAVIMASAGATVVLNGETGRVFAPAVVLVLCVVTALLYGGARAVEAIRDEPRP</sequence>
<accession>A0A484VFY2</accession>
<keyword evidence="2 5" id="KW-0812">Transmembrane</keyword>
<dbReference type="InterPro" id="IPR032808">
    <property type="entry name" value="DoxX"/>
</dbReference>
<feature type="transmembrane region" description="Helical" evidence="5">
    <location>
        <begin position="70"/>
        <end position="89"/>
    </location>
</feature>
<reference evidence="7" key="1">
    <citation type="submission" date="2019-03" db="EMBL/GenBank/DDBJ databases">
        <authorList>
            <person name="Danneels B."/>
        </authorList>
    </citation>
    <scope>NUCLEOTIDE SEQUENCE</scope>
</reference>
<proteinExistence type="predicted"/>
<dbReference type="EMBL" id="CAADIZ010000083">
    <property type="protein sequence ID" value="VFS38267.1"/>
    <property type="molecule type" value="Genomic_DNA"/>
</dbReference>
<feature type="transmembrane region" description="Helical" evidence="5">
    <location>
        <begin position="95"/>
        <end position="115"/>
    </location>
</feature>
<evidence type="ECO:0008006" key="9">
    <source>
        <dbReference type="Google" id="ProtNLM"/>
    </source>
</evidence>
<evidence type="ECO:0000313" key="6">
    <source>
        <dbReference type="EMBL" id="VFR66948.1"/>
    </source>
</evidence>
<protein>
    <recommendedName>
        <fullName evidence="9">DoxX family protein</fullName>
    </recommendedName>
</protein>
<comment type="subcellular location">
    <subcellularLocation>
        <location evidence="1">Membrane</location>
        <topology evidence="1">Multi-pass membrane protein</topology>
    </subcellularLocation>
</comment>
<organism evidence="7">
    <name type="scientific">plant metagenome</name>
    <dbReference type="NCBI Taxonomy" id="1297885"/>
    <lineage>
        <taxon>unclassified sequences</taxon>
        <taxon>metagenomes</taxon>
        <taxon>organismal metagenomes</taxon>
    </lineage>
</organism>
<evidence type="ECO:0000256" key="1">
    <source>
        <dbReference type="ARBA" id="ARBA00004141"/>
    </source>
</evidence>
<evidence type="ECO:0000256" key="3">
    <source>
        <dbReference type="ARBA" id="ARBA00022989"/>
    </source>
</evidence>
<dbReference type="EMBL" id="CAADIP010000057">
    <property type="protein sequence ID" value="VFR98081.1"/>
    <property type="molecule type" value="Genomic_DNA"/>
</dbReference>
<keyword evidence="4 5" id="KW-0472">Membrane</keyword>
<dbReference type="Pfam" id="PF13564">
    <property type="entry name" value="DoxX_2"/>
    <property type="match status" value="1"/>
</dbReference>
<gene>
    <name evidence="6" type="ORF">BRI9_0369</name>
    <name evidence="7" type="ORF">IVO3_0370</name>
    <name evidence="8" type="ORF">RAN7_4658</name>
</gene>
<evidence type="ECO:0000313" key="8">
    <source>
        <dbReference type="EMBL" id="VFS38267.1"/>
    </source>
</evidence>
<dbReference type="GO" id="GO:0016020">
    <property type="term" value="C:membrane"/>
    <property type="evidence" value="ECO:0007669"/>
    <property type="project" value="UniProtKB-SubCell"/>
</dbReference>
<feature type="transmembrane region" description="Helical" evidence="5">
    <location>
        <begin position="46"/>
        <end position="63"/>
    </location>
</feature>
<evidence type="ECO:0000256" key="4">
    <source>
        <dbReference type="ARBA" id="ARBA00023136"/>
    </source>
</evidence>
<evidence type="ECO:0000313" key="7">
    <source>
        <dbReference type="EMBL" id="VFR98081.1"/>
    </source>
</evidence>
<keyword evidence="3 5" id="KW-1133">Transmembrane helix</keyword>